<name>A0A8S1WXE3_9CILI</name>
<evidence type="ECO:0000313" key="2">
    <source>
        <dbReference type="Proteomes" id="UP000689195"/>
    </source>
</evidence>
<keyword evidence="2" id="KW-1185">Reference proteome</keyword>
<dbReference type="EMBL" id="CAJJDO010000104">
    <property type="protein sequence ID" value="CAD8193277.1"/>
    <property type="molecule type" value="Genomic_DNA"/>
</dbReference>
<comment type="caution">
    <text evidence="1">The sequence shown here is derived from an EMBL/GenBank/DDBJ whole genome shotgun (WGS) entry which is preliminary data.</text>
</comment>
<organism evidence="1 2">
    <name type="scientific">Paramecium pentaurelia</name>
    <dbReference type="NCBI Taxonomy" id="43138"/>
    <lineage>
        <taxon>Eukaryota</taxon>
        <taxon>Sar</taxon>
        <taxon>Alveolata</taxon>
        <taxon>Ciliophora</taxon>
        <taxon>Intramacronucleata</taxon>
        <taxon>Oligohymenophorea</taxon>
        <taxon>Peniculida</taxon>
        <taxon>Parameciidae</taxon>
        <taxon>Paramecium</taxon>
    </lineage>
</organism>
<gene>
    <name evidence="1" type="ORF">PPENT_87.1.T1040004</name>
</gene>
<evidence type="ECO:0000313" key="1">
    <source>
        <dbReference type="EMBL" id="CAD8193277.1"/>
    </source>
</evidence>
<dbReference type="AlphaFoldDB" id="A0A8S1WXE3"/>
<dbReference type="Proteomes" id="UP000689195">
    <property type="component" value="Unassembled WGS sequence"/>
</dbReference>
<proteinExistence type="predicted"/>
<dbReference type="OrthoDB" id="304813at2759"/>
<accession>A0A8S1WXE3</accession>
<reference evidence="1" key="1">
    <citation type="submission" date="2021-01" db="EMBL/GenBank/DDBJ databases">
        <authorList>
            <consortium name="Genoscope - CEA"/>
            <person name="William W."/>
        </authorList>
    </citation>
    <scope>NUCLEOTIDE SEQUENCE</scope>
</reference>
<protein>
    <submittedName>
        <fullName evidence="1">Uncharacterized protein</fullName>
    </submittedName>
</protein>
<sequence>MISTARFEYTETYNQAKLADKINQRYHQTQQQNWQLQQQNNTTFDLNLTNQKEIQFKLCSDIVDPEECSKVHPSGIDCEWNNGACESKHSQNKITQLMQKEKYLKKLEKQVSRDQCREIFERTNCLVSKIYGLQCVWVNNQCLTNCNAISSQEQCIRNIANTNAQKCLIIKNQNDNNSRLNCSQLPSDCKYDDLNQYSCTWQNNQCQVVLCHQFYNEQQCNDQSSCSWHASMNMCLTNTELTQYDKPCDISMQQSIVGIFALLLFIYM</sequence>